<organism evidence="3 4">
    <name type="scientific">Aquimarina amphilecti</name>
    <dbReference type="NCBI Taxonomy" id="1038014"/>
    <lineage>
        <taxon>Bacteria</taxon>
        <taxon>Pseudomonadati</taxon>
        <taxon>Bacteroidota</taxon>
        <taxon>Flavobacteriia</taxon>
        <taxon>Flavobacteriales</taxon>
        <taxon>Flavobacteriaceae</taxon>
        <taxon>Aquimarina</taxon>
    </lineage>
</organism>
<dbReference type="InterPro" id="IPR050498">
    <property type="entry name" value="Ycf3"/>
</dbReference>
<dbReference type="STRING" id="1038014.SAMN04487910_0599"/>
<sequence>MPNVNIINELKRLFDLAKRVDEFQFINILIGYNGMGDQRFLSHLYESERLIKEIESLIDNTSDKHTKTRLGLLLYGHVFEMDELYNVLGNLLRVATAQDLRYIPDLYNRFDQDDITPTEKLKRLLEHGVQCRFEDFIIQLQSLYYNRIRNAFAHSSYSLIDDEFIIIKGKEVEIEGTFKKSVSLDDFLLPTIKDALSFINEFFSLLKEHKMSYKSNKIIQGSLSNIEPIMILGNPEDGLIGFESFSGSSIKIKNAYGTDRFIEAMNIRLTNTSDANKVLLDEIESYNEKKKPSGTNFEDLKNRVLATGEKQLIRNLSVVVYNYANDTFKAGEAKPLAQKEYIMKAALSYYDIAISLDSTYGRPYLNRALSKLKLANFNGTINNQLRRQLLEDLKEALKYEPTMFEVFSNSGMLQMEIAFEEEKIDKKEVELHNAIESFNKGIEFYPNDDIVYERLASTYWELANISDSNNKEYFENSIKHIEMAIQKNDKLSHNLLLASILGEYGDFDEENFQIHYDKAIEILKKLEDKYGVNSEIKYRLGNKYMSLSMHLESLEYCEKAFIEYNEAKKINESDINTLNNIGFCLLHKSRLLKDEEAQTALNDSISILEEVLGKDNSHSNAYINLGVAYIEKYKASPKINEHFLEKSIGFLEKAETLDNGCCSIQVSRAYSLKGDIENSILWLQKSLDSGEVFEKDDIINNEDFNNIKDDKSLNKIFND</sequence>
<dbReference type="EMBL" id="FOAB01000001">
    <property type="protein sequence ID" value="SEK46977.1"/>
    <property type="molecule type" value="Genomic_DNA"/>
</dbReference>
<keyword evidence="2" id="KW-0802">TPR repeat</keyword>
<accession>A0A1H7HB23</accession>
<dbReference type="SUPFAM" id="SSF48452">
    <property type="entry name" value="TPR-like"/>
    <property type="match status" value="2"/>
</dbReference>
<protein>
    <recommendedName>
        <fullName evidence="5">Tetratricopeptide repeat-containing protein</fullName>
    </recommendedName>
</protein>
<keyword evidence="1" id="KW-0677">Repeat</keyword>
<evidence type="ECO:0000313" key="4">
    <source>
        <dbReference type="Proteomes" id="UP000198521"/>
    </source>
</evidence>
<dbReference type="PANTHER" id="PTHR44858">
    <property type="entry name" value="TETRATRICOPEPTIDE REPEAT PROTEIN 6"/>
    <property type="match status" value="1"/>
</dbReference>
<dbReference type="RefSeq" id="WP_091405346.1">
    <property type="nucleotide sequence ID" value="NZ_FOAB01000001.1"/>
</dbReference>
<dbReference type="AlphaFoldDB" id="A0A1H7HB23"/>
<gene>
    <name evidence="3" type="ORF">SAMN04487910_0599</name>
</gene>
<dbReference type="InterPro" id="IPR011990">
    <property type="entry name" value="TPR-like_helical_dom_sf"/>
</dbReference>
<evidence type="ECO:0000256" key="1">
    <source>
        <dbReference type="ARBA" id="ARBA00022737"/>
    </source>
</evidence>
<name>A0A1H7HB23_AQUAM</name>
<evidence type="ECO:0000256" key="2">
    <source>
        <dbReference type="ARBA" id="ARBA00022803"/>
    </source>
</evidence>
<reference evidence="3 4" key="1">
    <citation type="submission" date="2016-10" db="EMBL/GenBank/DDBJ databases">
        <authorList>
            <person name="de Groot N.N."/>
        </authorList>
    </citation>
    <scope>NUCLEOTIDE SEQUENCE [LARGE SCALE GENOMIC DNA]</scope>
    <source>
        <strain evidence="3 4">DSM 25232</strain>
    </source>
</reference>
<evidence type="ECO:0008006" key="5">
    <source>
        <dbReference type="Google" id="ProtNLM"/>
    </source>
</evidence>
<dbReference type="OrthoDB" id="1397301at2"/>
<dbReference type="Proteomes" id="UP000198521">
    <property type="component" value="Unassembled WGS sequence"/>
</dbReference>
<dbReference type="PANTHER" id="PTHR44858:SF1">
    <property type="entry name" value="UDP-N-ACETYLGLUCOSAMINE--PEPTIDE N-ACETYLGLUCOSAMINYLTRANSFERASE SPINDLY-RELATED"/>
    <property type="match status" value="1"/>
</dbReference>
<dbReference type="Gene3D" id="1.25.40.10">
    <property type="entry name" value="Tetratricopeptide repeat domain"/>
    <property type="match status" value="3"/>
</dbReference>
<proteinExistence type="predicted"/>
<evidence type="ECO:0000313" key="3">
    <source>
        <dbReference type="EMBL" id="SEK46977.1"/>
    </source>
</evidence>
<keyword evidence="4" id="KW-1185">Reference proteome</keyword>